<evidence type="ECO:0000256" key="1">
    <source>
        <dbReference type="SAM" id="MobiDB-lite"/>
    </source>
</evidence>
<reference evidence="4" key="2">
    <citation type="submission" date="2023-06" db="EMBL/GenBank/DDBJ databases">
        <authorList>
            <person name="Zeman M."/>
            <person name="Kubasova T."/>
            <person name="Jahodarova E."/>
            <person name="Nykrynova M."/>
            <person name="Rychlik I."/>
        </authorList>
    </citation>
    <scope>NUCLEOTIDE SEQUENCE</scope>
    <source>
        <strain evidence="4">105_WCHN</strain>
    </source>
</reference>
<keyword evidence="2" id="KW-0732">Signal</keyword>
<dbReference type="InterPro" id="IPR020961">
    <property type="entry name" value="DUF3642_lipo"/>
</dbReference>
<evidence type="ECO:0000256" key="2">
    <source>
        <dbReference type="SAM" id="SignalP"/>
    </source>
</evidence>
<dbReference type="EMBL" id="JAUDEO010000019">
    <property type="protein sequence ID" value="MDM8333836.1"/>
    <property type="molecule type" value="Genomic_DNA"/>
</dbReference>
<sequence length="250" mass="27134">MKKYRRIINVAMLGLVAASLTACGANNKVENESASSKSTTNTSQTTADTLVGAYQNTQKGTAVKFNANGTGRYVYADPVNSDTNDQLTWTKTGDNEYTLKFDDSDVTSPVTAHLNGNQLTLTGDSNWATDSMTRANGKLDLDKYLADHHGNGSHQSPSSPVDPRRVGAMIYQATYDGMPGREKFNFSDNNGTYSFSEANDDSGAMEYRIKGNTVTYWRASDPSSKQTTSIQSLTSRTDQEQISGIVSNTI</sequence>
<dbReference type="RefSeq" id="WP_289559936.1">
    <property type="nucleotide sequence ID" value="NZ_JAUDEO010000019.1"/>
</dbReference>
<keyword evidence="5" id="KW-1185">Reference proteome</keyword>
<reference evidence="4" key="1">
    <citation type="submission" date="2023-06" db="EMBL/GenBank/DDBJ databases">
        <title>Identification and characterization of horizontal gene transfer across gut microbiota members of farm animals based on homology search.</title>
        <authorList>
            <person name="Schwarzerova J."/>
            <person name="Nykrynova M."/>
            <person name="Jureckova K."/>
            <person name="Cejkova D."/>
            <person name="Rychlik I."/>
        </authorList>
    </citation>
    <scope>NUCLEOTIDE SEQUENCE</scope>
    <source>
        <strain evidence="4">105_WCHN</strain>
    </source>
</reference>
<dbReference type="Proteomes" id="UP001529423">
    <property type="component" value="Unassembled WGS sequence"/>
</dbReference>
<dbReference type="Pfam" id="PF12182">
    <property type="entry name" value="DUF3642"/>
    <property type="match status" value="1"/>
</dbReference>
<comment type="caution">
    <text evidence="4">The sequence shown here is derived from an EMBL/GenBank/DDBJ whole genome shotgun (WGS) entry which is preliminary data.</text>
</comment>
<evidence type="ECO:0000259" key="3">
    <source>
        <dbReference type="Pfam" id="PF12182"/>
    </source>
</evidence>
<evidence type="ECO:0000313" key="5">
    <source>
        <dbReference type="Proteomes" id="UP001529423"/>
    </source>
</evidence>
<feature type="region of interest" description="Disordered" evidence="1">
    <location>
        <begin position="145"/>
        <end position="164"/>
    </location>
</feature>
<name>A0ABT7VMN9_9LACO</name>
<organism evidence="4 5">
    <name type="scientific">Limosilactobacillus panis</name>
    <dbReference type="NCBI Taxonomy" id="47493"/>
    <lineage>
        <taxon>Bacteria</taxon>
        <taxon>Bacillati</taxon>
        <taxon>Bacillota</taxon>
        <taxon>Bacilli</taxon>
        <taxon>Lactobacillales</taxon>
        <taxon>Lactobacillaceae</taxon>
        <taxon>Limosilactobacillus</taxon>
    </lineage>
</organism>
<gene>
    <name evidence="4" type="ORF">QUW46_04515</name>
</gene>
<feature type="signal peptide" evidence="2">
    <location>
        <begin position="1"/>
        <end position="24"/>
    </location>
</feature>
<dbReference type="PROSITE" id="PS51257">
    <property type="entry name" value="PROKAR_LIPOPROTEIN"/>
    <property type="match status" value="1"/>
</dbReference>
<feature type="chain" id="PRO_5045487114" evidence="2">
    <location>
        <begin position="25"/>
        <end position="250"/>
    </location>
</feature>
<feature type="domain" description="DUF3642" evidence="3">
    <location>
        <begin position="66"/>
        <end position="151"/>
    </location>
</feature>
<evidence type="ECO:0000313" key="4">
    <source>
        <dbReference type="EMBL" id="MDM8333836.1"/>
    </source>
</evidence>
<accession>A0ABT7VMN9</accession>
<protein>
    <submittedName>
        <fullName evidence="4">DUF3642 domain-containing protein</fullName>
    </submittedName>
</protein>
<proteinExistence type="predicted"/>